<dbReference type="CDD" id="cd00085">
    <property type="entry name" value="HNHc"/>
    <property type="match status" value="1"/>
</dbReference>
<evidence type="ECO:0000259" key="2">
    <source>
        <dbReference type="Pfam" id="PF26340"/>
    </source>
</evidence>
<proteinExistence type="predicted"/>
<comment type="caution">
    <text evidence="3">The sequence shown here is derived from an EMBL/GenBank/DDBJ whole genome shotgun (WGS) entry which is preliminary data.</text>
</comment>
<sequence length="320" mass="37057">MMRKDLQYYAKKFAKLNVNRHRERGPAPHKPVLLISVIELIEQGKIRRNQVPLSPELISTFLKYWRSLVITDHRSDISLPFVHLTGDKFWHLSFYPDSETATSKGLGSKGVTAVRRIVEYASLDPELFKILQDPGQRVILLRVLIDSWFSGESSKIEQLSLIDEFESVKSQLLREGGATYNVDDLKDEENIVVRNGAFRKIVVSLYDQRCAFCGLRIISADGQDIVDGAHIKPFSEFRDDRFVNGLALCKNHHWAFDHGWFGIDEDYRIVIPRDRFTEEAAVGSREMVSFRGEKIRLPRDQKFMPSINGLQWHRKKWRIA</sequence>
<keyword evidence="3" id="KW-0540">Nuclease</keyword>
<protein>
    <submittedName>
        <fullName evidence="3">HNH endonuclease</fullName>
    </submittedName>
</protein>
<feature type="domain" description="ScoMcrA-like DNA sulfur-binding" evidence="2">
    <location>
        <begin position="11"/>
        <end position="151"/>
    </location>
</feature>
<organism evidence="3 4">
    <name type="scientific">Almyronema epifaneia S1</name>
    <dbReference type="NCBI Taxonomy" id="2991925"/>
    <lineage>
        <taxon>Bacteria</taxon>
        <taxon>Bacillati</taxon>
        <taxon>Cyanobacteriota</taxon>
        <taxon>Cyanophyceae</taxon>
        <taxon>Nodosilineales</taxon>
        <taxon>Nodosilineaceae</taxon>
        <taxon>Almyronema</taxon>
        <taxon>Almyronema epifaneia</taxon>
    </lineage>
</organism>
<accession>A0ABW6IB11</accession>
<name>A0ABW6IB11_9CYAN</name>
<dbReference type="InterPro" id="IPR003615">
    <property type="entry name" value="HNH_nuc"/>
</dbReference>
<reference evidence="3 4" key="1">
    <citation type="submission" date="2024-10" db="EMBL/GenBank/DDBJ databases">
        <authorList>
            <person name="Ratan Roy A."/>
            <person name="Morales Sandoval P.H."/>
            <person name="De Los Santos Villalobos S."/>
            <person name="Chakraborty S."/>
            <person name="Mukherjee J."/>
        </authorList>
    </citation>
    <scope>NUCLEOTIDE SEQUENCE [LARGE SCALE GENOMIC DNA]</scope>
    <source>
        <strain evidence="3 4">S1</strain>
    </source>
</reference>
<feature type="domain" description="HNH nuclease" evidence="1">
    <location>
        <begin position="210"/>
        <end position="264"/>
    </location>
</feature>
<gene>
    <name evidence="3" type="ORF">ACFVKH_01310</name>
</gene>
<dbReference type="RefSeq" id="WP_377960618.1">
    <property type="nucleotide sequence ID" value="NZ_JBHZOL010000006.1"/>
</dbReference>
<dbReference type="InterPro" id="IPR011396">
    <property type="entry name" value="PT_DNA_restrict"/>
</dbReference>
<dbReference type="Proteomes" id="UP001600165">
    <property type="component" value="Unassembled WGS sequence"/>
</dbReference>
<dbReference type="Pfam" id="PF13391">
    <property type="entry name" value="HNH_2"/>
    <property type="match status" value="1"/>
</dbReference>
<dbReference type="InterPro" id="IPR058813">
    <property type="entry name" value="DNA-SBD_ScoMcrA"/>
</dbReference>
<keyword evidence="3" id="KW-0255">Endonuclease</keyword>
<dbReference type="Pfam" id="PF26340">
    <property type="entry name" value="DNA-SBD_ScoMcrA"/>
    <property type="match status" value="1"/>
</dbReference>
<dbReference type="GO" id="GO:0004519">
    <property type="term" value="F:endonuclease activity"/>
    <property type="evidence" value="ECO:0007669"/>
    <property type="project" value="UniProtKB-KW"/>
</dbReference>
<keyword evidence="4" id="KW-1185">Reference proteome</keyword>
<evidence type="ECO:0000313" key="4">
    <source>
        <dbReference type="Proteomes" id="UP001600165"/>
    </source>
</evidence>
<evidence type="ECO:0000259" key="1">
    <source>
        <dbReference type="Pfam" id="PF13391"/>
    </source>
</evidence>
<dbReference type="PIRSF" id="PIRSF030850">
    <property type="entry name" value="UCP030850"/>
    <property type="match status" value="1"/>
</dbReference>
<dbReference type="EMBL" id="JBHZOL010000006">
    <property type="protein sequence ID" value="MFE4104895.1"/>
    <property type="molecule type" value="Genomic_DNA"/>
</dbReference>
<keyword evidence="3" id="KW-0378">Hydrolase</keyword>
<evidence type="ECO:0000313" key="3">
    <source>
        <dbReference type="EMBL" id="MFE4104895.1"/>
    </source>
</evidence>